<dbReference type="InterPro" id="IPR045864">
    <property type="entry name" value="aa-tRNA-synth_II/BPL/LPL"/>
</dbReference>
<keyword evidence="5 7" id="KW-0030">Aminoacyl-tRNA synthetase</keyword>
<dbReference type="InterPro" id="IPR002319">
    <property type="entry name" value="Phenylalanyl-tRNA_Synthase"/>
</dbReference>
<protein>
    <submittedName>
        <fullName evidence="7">Phenylalanyl-tRNA synthetase alpha chain</fullName>
    </submittedName>
</protein>
<evidence type="ECO:0000259" key="6">
    <source>
        <dbReference type="Pfam" id="PF01409"/>
    </source>
</evidence>
<feature type="domain" description="Phenylalanyl-tRNA synthetase" evidence="6">
    <location>
        <begin position="26"/>
        <end position="59"/>
    </location>
</feature>
<evidence type="ECO:0000256" key="3">
    <source>
        <dbReference type="ARBA" id="ARBA00022840"/>
    </source>
</evidence>
<keyword evidence="3" id="KW-0067">ATP-binding</keyword>
<sequence length="61" mass="7328">MEKVKKVHSEGDYGSLGYRYDWKLEEAQKNVLRTHTTAVSARMLYKLMQQNKFKPVKYLQY</sequence>
<gene>
    <name evidence="7" type="ORF">ACCB05460</name>
</gene>
<evidence type="ECO:0000256" key="5">
    <source>
        <dbReference type="ARBA" id="ARBA00023146"/>
    </source>
</evidence>
<evidence type="ECO:0000256" key="2">
    <source>
        <dbReference type="ARBA" id="ARBA00022741"/>
    </source>
</evidence>
<accession>V9IFF9</accession>
<name>V9IFF9_APICE</name>
<evidence type="ECO:0000313" key="7">
    <source>
        <dbReference type="EMBL" id="AEY59853.1"/>
    </source>
</evidence>
<dbReference type="AlphaFoldDB" id="V9IFF9"/>
<dbReference type="Pfam" id="PF01409">
    <property type="entry name" value="tRNA-synt_2d"/>
    <property type="match status" value="1"/>
</dbReference>
<organism evidence="7">
    <name type="scientific">Apis cerana</name>
    <name type="common">Indian honeybee</name>
    <dbReference type="NCBI Taxonomy" id="7461"/>
    <lineage>
        <taxon>Eukaryota</taxon>
        <taxon>Metazoa</taxon>
        <taxon>Ecdysozoa</taxon>
        <taxon>Arthropoda</taxon>
        <taxon>Hexapoda</taxon>
        <taxon>Insecta</taxon>
        <taxon>Pterygota</taxon>
        <taxon>Neoptera</taxon>
        <taxon>Endopterygota</taxon>
        <taxon>Hymenoptera</taxon>
        <taxon>Apocrita</taxon>
        <taxon>Aculeata</taxon>
        <taxon>Apoidea</taxon>
        <taxon>Anthophila</taxon>
        <taxon>Apidae</taxon>
        <taxon>Apis</taxon>
    </lineage>
</organism>
<proteinExistence type="evidence at transcript level"/>
<keyword evidence="4" id="KW-0648">Protein biosynthesis</keyword>
<evidence type="ECO:0000256" key="4">
    <source>
        <dbReference type="ARBA" id="ARBA00022917"/>
    </source>
</evidence>
<dbReference type="GO" id="GO:0000049">
    <property type="term" value="F:tRNA binding"/>
    <property type="evidence" value="ECO:0007669"/>
    <property type="project" value="InterPro"/>
</dbReference>
<dbReference type="GO" id="GO:0043039">
    <property type="term" value="P:tRNA aminoacylation"/>
    <property type="evidence" value="ECO:0007669"/>
    <property type="project" value="InterPro"/>
</dbReference>
<dbReference type="GO" id="GO:0004812">
    <property type="term" value="F:aminoacyl-tRNA ligase activity"/>
    <property type="evidence" value="ECO:0007669"/>
    <property type="project" value="UniProtKB-KW"/>
</dbReference>
<keyword evidence="1" id="KW-0436">Ligase</keyword>
<dbReference type="GO" id="GO:0006412">
    <property type="term" value="P:translation"/>
    <property type="evidence" value="ECO:0007669"/>
    <property type="project" value="UniProtKB-KW"/>
</dbReference>
<dbReference type="EMBL" id="JR044252">
    <property type="protein sequence ID" value="AEY59853.1"/>
    <property type="molecule type" value="mRNA"/>
</dbReference>
<evidence type="ECO:0000256" key="1">
    <source>
        <dbReference type="ARBA" id="ARBA00022598"/>
    </source>
</evidence>
<dbReference type="Gene3D" id="3.30.930.10">
    <property type="entry name" value="Bira Bifunctional Protein, Domain 2"/>
    <property type="match status" value="1"/>
</dbReference>
<keyword evidence="2" id="KW-0547">Nucleotide-binding</keyword>
<reference evidence="7" key="1">
    <citation type="submission" date="2011-11" db="EMBL/GenBank/DDBJ databases">
        <title>Decoding the brain transcriptome of the Eastern honeybee (Apis cerana) based on pyrosequencing.</title>
        <authorList>
            <person name="Sun L."/>
            <person name="Zheng H."/>
            <person name="Wang Y."/>
            <person name="Xie X."/>
            <person name="Zhu Y."/>
            <person name="Gu W."/>
            <person name="Wang S."/>
        </authorList>
    </citation>
    <scope>NUCLEOTIDE SEQUENCE</scope>
    <source>
        <tissue evidence="7">Brain</tissue>
    </source>
</reference>
<dbReference type="GO" id="GO:0005524">
    <property type="term" value="F:ATP binding"/>
    <property type="evidence" value="ECO:0007669"/>
    <property type="project" value="UniProtKB-KW"/>
</dbReference>